<dbReference type="Proteomes" id="UP000236724">
    <property type="component" value="Unassembled WGS sequence"/>
</dbReference>
<protein>
    <submittedName>
        <fullName evidence="1">Uncharacterized protein</fullName>
    </submittedName>
</protein>
<dbReference type="RefSeq" id="WP_146066606.1">
    <property type="nucleotide sequence ID" value="NZ_FMSV02000251.1"/>
</dbReference>
<organism evidence="1 2">
    <name type="scientific">Candidatus Venteria ishoeyi</name>
    <dbReference type="NCBI Taxonomy" id="1899563"/>
    <lineage>
        <taxon>Bacteria</taxon>
        <taxon>Pseudomonadati</taxon>
        <taxon>Pseudomonadota</taxon>
        <taxon>Gammaproteobacteria</taxon>
        <taxon>Thiotrichales</taxon>
        <taxon>Thiotrichaceae</taxon>
        <taxon>Venteria</taxon>
    </lineage>
</organism>
<dbReference type="AlphaFoldDB" id="A0A1H6F8W5"/>
<accession>A0A1H6F8W5</accession>
<dbReference type="EMBL" id="FMSV02000251">
    <property type="protein sequence ID" value="SEH05435.1"/>
    <property type="molecule type" value="Genomic_DNA"/>
</dbReference>
<name>A0A1H6F8W5_9GAMM</name>
<evidence type="ECO:0000313" key="1">
    <source>
        <dbReference type="EMBL" id="SEH05435.1"/>
    </source>
</evidence>
<reference evidence="1 2" key="1">
    <citation type="submission" date="2016-10" db="EMBL/GenBank/DDBJ databases">
        <authorList>
            <person name="de Groot N.N."/>
        </authorList>
    </citation>
    <scope>NUCLEOTIDE SEQUENCE [LARGE SCALE GENOMIC DNA]</scope>
    <source>
        <strain evidence="1">MBHS1</strain>
    </source>
</reference>
<evidence type="ECO:0000313" key="2">
    <source>
        <dbReference type="Proteomes" id="UP000236724"/>
    </source>
</evidence>
<proteinExistence type="predicted"/>
<keyword evidence="2" id="KW-1185">Reference proteome</keyword>
<sequence>MRDTIEEKIEKEKSSEEMLEIQRSFVEDVSDFLDIILSKKDRQFEAIHTKKDAIFSSLSHKKNYEKFFYTFFKKEYVL</sequence>
<gene>
    <name evidence="1" type="ORF">MBHS_01288</name>
</gene>